<evidence type="ECO:0000256" key="1">
    <source>
        <dbReference type="SAM" id="MobiDB-lite"/>
    </source>
</evidence>
<dbReference type="AlphaFoldDB" id="A0A1R3L4Q4"/>
<comment type="caution">
    <text evidence="2">The sequence shown here is derived from an EMBL/GenBank/DDBJ whole genome shotgun (WGS) entry which is preliminary data.</text>
</comment>
<sequence length="61" mass="6653">MALGPYMNQLNIKAPPPSPIPTATGSRSASGDGGGALMLSWLIERPRAMEAFDQKQKRRRK</sequence>
<organism evidence="2 3">
    <name type="scientific">Corchorus olitorius</name>
    <dbReference type="NCBI Taxonomy" id="93759"/>
    <lineage>
        <taxon>Eukaryota</taxon>
        <taxon>Viridiplantae</taxon>
        <taxon>Streptophyta</taxon>
        <taxon>Embryophyta</taxon>
        <taxon>Tracheophyta</taxon>
        <taxon>Spermatophyta</taxon>
        <taxon>Magnoliopsida</taxon>
        <taxon>eudicotyledons</taxon>
        <taxon>Gunneridae</taxon>
        <taxon>Pentapetalae</taxon>
        <taxon>rosids</taxon>
        <taxon>malvids</taxon>
        <taxon>Malvales</taxon>
        <taxon>Malvaceae</taxon>
        <taxon>Grewioideae</taxon>
        <taxon>Apeibeae</taxon>
        <taxon>Corchorus</taxon>
    </lineage>
</organism>
<proteinExistence type="predicted"/>
<protein>
    <submittedName>
        <fullName evidence="2">Uncharacterized protein</fullName>
    </submittedName>
</protein>
<keyword evidence="3" id="KW-1185">Reference proteome</keyword>
<reference evidence="3" key="1">
    <citation type="submission" date="2013-09" db="EMBL/GenBank/DDBJ databases">
        <title>Corchorus olitorius genome sequencing.</title>
        <authorList>
            <person name="Alam M."/>
            <person name="Haque M.S."/>
            <person name="Islam M.S."/>
            <person name="Emdad E.M."/>
            <person name="Islam M.M."/>
            <person name="Ahmed B."/>
            <person name="Halim A."/>
            <person name="Hossen Q.M.M."/>
            <person name="Hossain M.Z."/>
            <person name="Ahmed R."/>
            <person name="Khan M.M."/>
            <person name="Islam R."/>
            <person name="Rashid M.M."/>
            <person name="Khan S.A."/>
            <person name="Rahman M.S."/>
            <person name="Alam M."/>
            <person name="Yahiya A.S."/>
            <person name="Khan M.S."/>
            <person name="Azam M.S."/>
            <person name="Haque T."/>
            <person name="Lashkar M.Z.H."/>
            <person name="Akhand A.I."/>
            <person name="Morshed G."/>
            <person name="Roy S."/>
            <person name="Uddin K.S."/>
            <person name="Rabeya T."/>
            <person name="Hossain A.S."/>
            <person name="Chowdhury A."/>
            <person name="Snigdha A.R."/>
            <person name="Mortoza M.S."/>
            <person name="Matin S.A."/>
            <person name="Hoque S.M.E."/>
            <person name="Islam M.K."/>
            <person name="Roy D.K."/>
            <person name="Haider R."/>
            <person name="Moosa M.M."/>
            <person name="Elias S.M."/>
            <person name="Hasan A.M."/>
            <person name="Jahan S."/>
            <person name="Shafiuddin M."/>
            <person name="Mahmood N."/>
            <person name="Shommy N.S."/>
        </authorList>
    </citation>
    <scope>NUCLEOTIDE SEQUENCE [LARGE SCALE GENOMIC DNA]</scope>
    <source>
        <strain evidence="3">cv. O-4</strain>
    </source>
</reference>
<dbReference type="Proteomes" id="UP000187203">
    <property type="component" value="Unassembled WGS sequence"/>
</dbReference>
<name>A0A1R3L4Q4_9ROSI</name>
<dbReference type="EMBL" id="AWUE01000636">
    <property type="protein sequence ID" value="OMP14286.1"/>
    <property type="molecule type" value="Genomic_DNA"/>
</dbReference>
<gene>
    <name evidence="2" type="ORF">COLO4_00093</name>
</gene>
<evidence type="ECO:0000313" key="2">
    <source>
        <dbReference type="EMBL" id="OMP14286.1"/>
    </source>
</evidence>
<feature type="region of interest" description="Disordered" evidence="1">
    <location>
        <begin position="1"/>
        <end position="35"/>
    </location>
</feature>
<accession>A0A1R3L4Q4</accession>
<evidence type="ECO:0000313" key="3">
    <source>
        <dbReference type="Proteomes" id="UP000187203"/>
    </source>
</evidence>